<proteinExistence type="predicted"/>
<dbReference type="EMBL" id="BARS01036683">
    <property type="protein sequence ID" value="GAG17733.1"/>
    <property type="molecule type" value="Genomic_DNA"/>
</dbReference>
<comment type="caution">
    <text evidence="5">The sequence shown here is derived from an EMBL/GenBank/DDBJ whole genome shotgun (WGS) entry which is preliminary data.</text>
</comment>
<reference evidence="5" key="1">
    <citation type="journal article" date="2014" name="Front. Microbiol.">
        <title>High frequency of phylogenetically diverse reductive dehalogenase-homologous genes in deep subseafloor sedimentary metagenomes.</title>
        <authorList>
            <person name="Kawai M."/>
            <person name="Futagami T."/>
            <person name="Toyoda A."/>
            <person name="Takaki Y."/>
            <person name="Nishi S."/>
            <person name="Hori S."/>
            <person name="Arai W."/>
            <person name="Tsubouchi T."/>
            <person name="Morono Y."/>
            <person name="Uchiyama I."/>
            <person name="Ito T."/>
            <person name="Fujiyama A."/>
            <person name="Inagaki F."/>
            <person name="Takami H."/>
        </authorList>
    </citation>
    <scope>NUCLEOTIDE SEQUENCE</scope>
    <source>
        <strain evidence="5">Expedition CK06-06</strain>
    </source>
</reference>
<dbReference type="PANTHER" id="PTHR43834:SF6">
    <property type="entry name" value="GTPASE DER"/>
    <property type="match status" value="1"/>
</dbReference>
<gene>
    <name evidence="5" type="ORF">S01H1_56346</name>
</gene>
<dbReference type="InterPro" id="IPR006073">
    <property type="entry name" value="GTP-bd"/>
</dbReference>
<dbReference type="Pfam" id="PF14714">
    <property type="entry name" value="KH_dom-like"/>
    <property type="match status" value="1"/>
</dbReference>
<sequence>IAGEDRVVVSDEPGTTRDNVDFTVTMSGRTITFVDTAGMLQRSKIRGGVEFYSIVRSREAVERCSVCLLMLDCTLKIGRVELMLASHIAKCRKPCILVFNKWDIPEAADTAQFSSYVSRRLPLLSHCPVAFISALSGFNVKRTLQIIPELHDKSRAQIPTPMVNKTIRKIADGKPPPARRGKSFKIYYGTQTGIQPPTFTLFVNDPKLVTPTYRRFLERNMCEAFDLEEIPISLRLRSRR</sequence>
<dbReference type="AlphaFoldDB" id="X0VZ66"/>
<dbReference type="FunFam" id="3.30.300.20:FF:000004">
    <property type="entry name" value="GTPase Der"/>
    <property type="match status" value="1"/>
</dbReference>
<keyword evidence="2" id="KW-0342">GTP-binding</keyword>
<dbReference type="SUPFAM" id="SSF52540">
    <property type="entry name" value="P-loop containing nucleoside triphosphate hydrolases"/>
    <property type="match status" value="1"/>
</dbReference>
<evidence type="ECO:0000256" key="2">
    <source>
        <dbReference type="ARBA" id="ARBA00023134"/>
    </source>
</evidence>
<organism evidence="5">
    <name type="scientific">marine sediment metagenome</name>
    <dbReference type="NCBI Taxonomy" id="412755"/>
    <lineage>
        <taxon>unclassified sequences</taxon>
        <taxon>metagenomes</taxon>
        <taxon>ecological metagenomes</taxon>
    </lineage>
</organism>
<dbReference type="InterPro" id="IPR027417">
    <property type="entry name" value="P-loop_NTPase"/>
</dbReference>
<dbReference type="GO" id="GO:0005525">
    <property type="term" value="F:GTP binding"/>
    <property type="evidence" value="ECO:0007669"/>
    <property type="project" value="UniProtKB-KW"/>
</dbReference>
<evidence type="ECO:0000313" key="5">
    <source>
        <dbReference type="EMBL" id="GAG17733.1"/>
    </source>
</evidence>
<dbReference type="Gene3D" id="3.30.300.20">
    <property type="match status" value="1"/>
</dbReference>
<protein>
    <recommendedName>
        <fullName evidence="6">Ribosome biogenesis GTPase Der</fullName>
    </recommendedName>
</protein>
<dbReference type="GO" id="GO:0043022">
    <property type="term" value="F:ribosome binding"/>
    <property type="evidence" value="ECO:0007669"/>
    <property type="project" value="TreeGrafter"/>
</dbReference>
<evidence type="ECO:0000256" key="1">
    <source>
        <dbReference type="ARBA" id="ARBA00022741"/>
    </source>
</evidence>
<accession>X0VZ66</accession>
<name>X0VZ66_9ZZZZ</name>
<evidence type="ECO:0000259" key="3">
    <source>
        <dbReference type="Pfam" id="PF01926"/>
    </source>
</evidence>
<keyword evidence="1" id="KW-0547">Nucleotide-binding</keyword>
<feature type="domain" description="GTPase Der C-terminal KH-domain-like" evidence="4">
    <location>
        <begin position="158"/>
        <end position="237"/>
    </location>
</feature>
<evidence type="ECO:0008006" key="6">
    <source>
        <dbReference type="Google" id="ProtNLM"/>
    </source>
</evidence>
<dbReference type="InterPro" id="IPR032859">
    <property type="entry name" value="KH_dom-like"/>
</dbReference>
<dbReference type="Gene3D" id="3.40.50.300">
    <property type="entry name" value="P-loop containing nucleotide triphosphate hydrolases"/>
    <property type="match status" value="1"/>
</dbReference>
<evidence type="ECO:0000259" key="4">
    <source>
        <dbReference type="Pfam" id="PF14714"/>
    </source>
</evidence>
<feature type="non-terminal residue" evidence="5">
    <location>
        <position position="1"/>
    </location>
</feature>
<dbReference type="Pfam" id="PF01926">
    <property type="entry name" value="MMR_HSR1"/>
    <property type="match status" value="1"/>
</dbReference>
<feature type="domain" description="G" evidence="3">
    <location>
        <begin position="3"/>
        <end position="101"/>
    </location>
</feature>
<dbReference type="PANTHER" id="PTHR43834">
    <property type="entry name" value="GTPASE DER"/>
    <property type="match status" value="1"/>
</dbReference>
<dbReference type="InterPro" id="IPR015946">
    <property type="entry name" value="KH_dom-like_a/b"/>
</dbReference>